<dbReference type="GO" id="GO:0042025">
    <property type="term" value="C:host cell nucleus"/>
    <property type="evidence" value="ECO:0007669"/>
    <property type="project" value="UniProtKB-SubCell"/>
</dbReference>
<keyword evidence="14 18" id="KW-1035">Host cytoplasm</keyword>
<dbReference type="GO" id="GO:0039645">
    <property type="term" value="P:symbiont-mediated perturbation of host cell cycle G1/S transition checkpoint"/>
    <property type="evidence" value="ECO:0007669"/>
    <property type="project" value="UniProtKB-UniRule"/>
</dbReference>
<dbReference type="GO" id="GO:0019904">
    <property type="term" value="F:protein domain specific binding"/>
    <property type="evidence" value="ECO:0007669"/>
    <property type="project" value="UniProtKB-UniRule"/>
</dbReference>
<keyword evidence="13 18" id="KW-0804">Transcription</keyword>
<comment type="similarity">
    <text evidence="18">Belongs to the papillomaviridae E7 protein family.</text>
</comment>
<evidence type="ECO:0000313" key="20">
    <source>
        <dbReference type="EMBL" id="AAU11494.1"/>
    </source>
</evidence>
<dbReference type="GO" id="GO:0052170">
    <property type="term" value="P:symbiont-mediated suppression of host innate immune response"/>
    <property type="evidence" value="ECO:0007669"/>
    <property type="project" value="UniProtKB-KW"/>
</dbReference>
<reference evidence="20 21" key="1">
    <citation type="journal article" date="2005" name="Virology">
        <title>Isolation and cloning of a papillomavirus from a North American porcupine by using multiply primed rolling-circle amplification: the Erethizon dorsatum papillomavirus type 1.</title>
        <authorList>
            <person name="Rector A."/>
            <person name="Tachezy R."/>
            <person name="Van Doorslaer K."/>
            <person name="MacNamara T."/>
            <person name="Burk R.D."/>
            <person name="Sundberg J.P."/>
            <person name="Van Ranst M."/>
        </authorList>
    </citation>
    <scope>NUCLEOTIDE SEQUENCE [LARGE SCALE GENOMIC DNA]</scope>
</reference>
<dbReference type="HAMAP" id="MF_04004">
    <property type="entry name" value="PPV_E7"/>
    <property type="match status" value="1"/>
</dbReference>
<comment type="PTM">
    <text evidence="18">Highly phosphorylated.</text>
</comment>
<feature type="transmembrane region" description="Helical" evidence="19">
    <location>
        <begin position="6"/>
        <end position="29"/>
    </location>
</feature>
<keyword evidence="7 18" id="KW-0863">Zinc-finger</keyword>
<evidence type="ECO:0000256" key="12">
    <source>
        <dbReference type="ARBA" id="ARBA00023159"/>
    </source>
</evidence>
<evidence type="ECO:0000256" key="19">
    <source>
        <dbReference type="SAM" id="Phobius"/>
    </source>
</evidence>
<protein>
    <recommendedName>
        <fullName evidence="18">Protein E7</fullName>
    </recommendedName>
</protein>
<keyword evidence="3 18" id="KW-1048">Host nucleus</keyword>
<dbReference type="Gene3D" id="3.30.160.330">
    <property type="match status" value="1"/>
</dbReference>
<comment type="function">
    <text evidence="18">Plays a role in viral genome replication by driving entry of quiescent cells into the cell cycle. Stimulation of progression from G1 to S phase allows the virus to efficiently use the cellular DNA replicating machinery to achieve viral genome replication. E7 protein has both transforming and trans-activating activities. Induces the disassembly of the E2F1 transcription factor from RB1, with subsequent transcriptional activation of E2F1-regulated S-phase genes. Interferes with host histone deacetylation mediated by HDAC1 and HDAC2, leading to transcription activation. Plays also a role in the inhibition of both antiviral and antiproliferative functions of host interferon alpha. Interaction with host TMEM173/STING impairs the ability of TMEM173/STING to sense cytosolic DNA and promote the production of type I interferon (IFN-alpha and IFN-beta).</text>
</comment>
<keyword evidence="4 18" id="KW-0945">Host-virus interaction</keyword>
<evidence type="ECO:0000256" key="13">
    <source>
        <dbReference type="ARBA" id="ARBA00023163"/>
    </source>
</evidence>
<feature type="short sequence motif" description="Nuclear export signal" evidence="18">
    <location>
        <begin position="103"/>
        <end position="111"/>
    </location>
</feature>
<keyword evidence="21" id="KW-1185">Reference proteome</keyword>
<evidence type="ECO:0000256" key="18">
    <source>
        <dbReference type="HAMAP-Rule" id="MF_04004"/>
    </source>
</evidence>
<dbReference type="Pfam" id="PF00527">
    <property type="entry name" value="E7"/>
    <property type="match status" value="1"/>
</dbReference>
<evidence type="ECO:0000256" key="6">
    <source>
        <dbReference type="ARBA" id="ARBA00022723"/>
    </source>
</evidence>
<dbReference type="GO" id="GO:0003677">
    <property type="term" value="F:DNA binding"/>
    <property type="evidence" value="ECO:0007669"/>
    <property type="project" value="UniProtKB-UniRule"/>
</dbReference>
<evidence type="ECO:0000256" key="1">
    <source>
        <dbReference type="ARBA" id="ARBA00022504"/>
    </source>
</evidence>
<evidence type="ECO:0000256" key="17">
    <source>
        <dbReference type="ARBA" id="ARBA00023309"/>
    </source>
</evidence>
<keyword evidence="19" id="KW-0472">Membrane</keyword>
<dbReference type="EMBL" id="AY684126">
    <property type="protein sequence ID" value="AAU11494.1"/>
    <property type="molecule type" value="Genomic_DNA"/>
</dbReference>
<keyword evidence="9 18" id="KW-0862">Zinc</keyword>
<dbReference type="InterPro" id="IPR000148">
    <property type="entry name" value="Papilloma_E7"/>
</dbReference>
<keyword evidence="17 18" id="KW-1078">G1/S host cell cycle checkpoint dysregulation by virus</keyword>
<dbReference type="RefSeq" id="YP_224222.1">
    <property type="nucleotide sequence ID" value="NC_006951.1"/>
</dbReference>
<dbReference type="GeneID" id="3345690"/>
<evidence type="ECO:0000256" key="8">
    <source>
        <dbReference type="ARBA" id="ARBA00022830"/>
    </source>
</evidence>
<dbReference type="GO" id="GO:0003700">
    <property type="term" value="F:DNA-binding transcription factor activity"/>
    <property type="evidence" value="ECO:0007669"/>
    <property type="project" value="UniProtKB-UniRule"/>
</dbReference>
<comment type="caution">
    <text evidence="18">Lacks conserved residue(s) required for the propagation of feature annotation.</text>
</comment>
<comment type="subunit">
    <text evidence="18">Homodimer. Homooligomer. Interacts with host RB1; this interaction induces dissociation of RB1-E2F1 complex thereby disrupting RB1 activity. Interacts with host EP300; this interaction represses EP300 transcriptional activity. Interacts with protein E2; this interaction inhibits E7 oncogenic activity. Interacts with host TMEM173/STING; this interaction impairs the ability of TMEM173/STING to sense cytosolic DNA and promote the production of type I interferon (IFN-alpha and IFN-beta).</text>
</comment>
<evidence type="ECO:0000256" key="4">
    <source>
        <dbReference type="ARBA" id="ARBA00022581"/>
    </source>
</evidence>
<dbReference type="SUPFAM" id="SSF161234">
    <property type="entry name" value="E7 C-terminal domain-like"/>
    <property type="match status" value="1"/>
</dbReference>
<accession>Q5IRF5</accession>
<dbReference type="GO" id="GO:0008270">
    <property type="term" value="F:zinc ion binding"/>
    <property type="evidence" value="ECO:0007669"/>
    <property type="project" value="UniProtKB-KW"/>
</dbReference>
<organism evidence="20 21">
    <name type="scientific">Erethizon dorsatum papillomavirus 1</name>
    <dbReference type="NCBI Taxonomy" id="291590"/>
    <lineage>
        <taxon>Viruses</taxon>
        <taxon>Monodnaviria</taxon>
        <taxon>Shotokuvirae</taxon>
        <taxon>Cossaviricota</taxon>
        <taxon>Papovaviricetes</taxon>
        <taxon>Zurhausenvirales</taxon>
        <taxon>Papillomaviridae</taxon>
        <taxon>Firstpapillomavirinae</taxon>
        <taxon>Sigmapapillomavirus</taxon>
        <taxon>Sigmapapillomavirus 1</taxon>
    </lineage>
</organism>
<comment type="subcellular location">
    <subcellularLocation>
        <location evidence="18">Host cytoplasm</location>
    </subcellularLocation>
    <subcellularLocation>
        <location evidence="18">Host nucleus</location>
    </subcellularLocation>
    <text evidence="18">Predominantly found in the host nucleus.</text>
</comment>
<dbReference type="Proteomes" id="UP000052100">
    <property type="component" value="Segment"/>
</dbReference>
<dbReference type="KEGG" id="vg:3345690"/>
<dbReference type="GO" id="GO:0006351">
    <property type="term" value="P:DNA-templated transcription"/>
    <property type="evidence" value="ECO:0007669"/>
    <property type="project" value="UniProtKB-UniRule"/>
</dbReference>
<keyword evidence="2 18" id="KW-0244">Early protein</keyword>
<proteinExistence type="inferred from homology"/>
<comment type="domain">
    <text evidence="18">The E7 terminal domain is an intrinsically disordered domain, whose flexibility and conformational transitions confer target adaptability to the oncoprotein. It allows adaptation to a variety of protein targets and exposes the PEST degradation sequence that regulates its turnover in the cell.</text>
</comment>
<keyword evidence="19" id="KW-1133">Transmembrane helix</keyword>
<keyword evidence="12 18" id="KW-0010">Activator</keyword>
<evidence type="ECO:0000256" key="9">
    <source>
        <dbReference type="ARBA" id="ARBA00022833"/>
    </source>
</evidence>
<evidence type="ECO:0000256" key="16">
    <source>
        <dbReference type="ARBA" id="ARBA00023280"/>
    </source>
</evidence>
<evidence type="ECO:0000256" key="7">
    <source>
        <dbReference type="ARBA" id="ARBA00022771"/>
    </source>
</evidence>
<evidence type="ECO:0000256" key="5">
    <source>
        <dbReference type="ARBA" id="ARBA00022632"/>
    </source>
</evidence>
<evidence type="ECO:0000256" key="11">
    <source>
        <dbReference type="ARBA" id="ARBA00023125"/>
    </source>
</evidence>
<evidence type="ECO:0000256" key="3">
    <source>
        <dbReference type="ARBA" id="ARBA00022562"/>
    </source>
</evidence>
<keyword evidence="1 18" id="KW-1121">Modulation of host cell cycle by virus</keyword>
<keyword evidence="19" id="KW-0812">Transmembrane</keyword>
<dbReference type="GO" id="GO:0039502">
    <property type="term" value="P:symbiont-mediated suppression of host type I interferon-mediated signaling pathway"/>
    <property type="evidence" value="ECO:0007669"/>
    <property type="project" value="UniProtKB-UniRule"/>
</dbReference>
<evidence type="ECO:0000256" key="2">
    <source>
        <dbReference type="ARBA" id="ARBA00022518"/>
    </source>
</evidence>
<dbReference type="GO" id="GO:0030430">
    <property type="term" value="C:host cell cytoplasm"/>
    <property type="evidence" value="ECO:0007669"/>
    <property type="project" value="UniProtKB-SubCell"/>
</dbReference>
<evidence type="ECO:0000313" key="21">
    <source>
        <dbReference type="Proteomes" id="UP000052100"/>
    </source>
</evidence>
<keyword evidence="5 18" id="KW-1090">Inhibition of host innate immune response by virus</keyword>
<evidence type="ECO:0000256" key="10">
    <source>
        <dbReference type="ARBA" id="ARBA00023015"/>
    </source>
</evidence>
<evidence type="ECO:0000256" key="15">
    <source>
        <dbReference type="ARBA" id="ARBA00023258"/>
    </source>
</evidence>
<keyword evidence="16 18" id="KW-0899">Viral immunoevasion</keyword>
<keyword evidence="6 18" id="KW-0479">Metal-binding</keyword>
<keyword evidence="10 18" id="KW-0805">Transcription regulation</keyword>
<keyword evidence="11 18" id="KW-0238">DNA-binding</keyword>
<sequence>MHPLYSWIVLMLYGVIICILIVAYALMVCKMMGKKVDIKDIVLEKVTTESDCANEEEEELGLQEEPQEQQVQLAPCDIYVIETLCFGCSHRLVFACGSSQGGIRQLQELLVGDLELLCNTCSTRHGYTRNQRDRRQR</sequence>
<keyword evidence="15" id="KW-0922">Interferon antiviral system evasion</keyword>
<gene>
    <name evidence="18 20" type="primary">E7</name>
</gene>
<evidence type="ECO:0000256" key="14">
    <source>
        <dbReference type="ARBA" id="ARBA00023200"/>
    </source>
</evidence>
<keyword evidence="8 18" id="KW-1114">Inhibition of host interferon signaling pathway by virus</keyword>
<feature type="zinc finger region" evidence="18">
    <location>
        <begin position="85"/>
        <end position="121"/>
    </location>
</feature>
<name>Q5IRF5_9PAPI</name>